<organism evidence="2 3">
    <name type="scientific">Trypanosoma vivax (strain Y486)</name>
    <dbReference type="NCBI Taxonomy" id="1055687"/>
    <lineage>
        <taxon>Eukaryota</taxon>
        <taxon>Discoba</taxon>
        <taxon>Euglenozoa</taxon>
        <taxon>Kinetoplastea</taxon>
        <taxon>Metakinetoplastina</taxon>
        <taxon>Trypanosomatida</taxon>
        <taxon>Trypanosomatidae</taxon>
        <taxon>Trypanosoma</taxon>
        <taxon>Duttonella</taxon>
    </lineage>
</organism>
<proteinExistence type="predicted"/>
<dbReference type="InterPro" id="IPR056000">
    <property type="entry name" value="DUF7578"/>
</dbReference>
<feature type="domain" description="DUF7578" evidence="1">
    <location>
        <begin position="59"/>
        <end position="117"/>
    </location>
</feature>
<protein>
    <recommendedName>
        <fullName evidence="1">DUF7578 domain-containing protein</fullName>
    </recommendedName>
</protein>
<sequence>MSSVSVLHDERPRRRARVKSEVAAPEESVMAPTAHFPAVPSWTLDSDVEAVLLRGAAPPENVKLSAFLRTVGGGFVSTEEVSMSFFVLAPQKYIPDKEQLAKLIKTLECTAYELFYMVVPFLERKGISTLRHWADRGRDVRPSPSDNIRDDIWNVATVRLNKAAYSIKRPIPDRDTLVHRTREAFLHGDATIVLVRKLKYLGRGLWDSKKSALAELNEIKLRLQWSEWLPTAGDGFIGRCECSVLYKRAVPNYPVVHGLFFVEAHGTPGGKAVQTSSCRDVGHKSKTIVLLHATKQRRHRITTGALLNLKKKLKDAFEDWDDFSVNMRWEIVYVQHPDTKLFDERQQCKVTEVERKDNETNERHKARKIAHDSEQIFWETEVDQYAVKVNNALLKSLSSVLTQGDVC</sequence>
<evidence type="ECO:0000313" key="2">
    <source>
        <dbReference type="EMBL" id="CCD21344.1"/>
    </source>
</evidence>
<dbReference type="VEuPathDB" id="TriTrypDB:TvY486_0042540"/>
<evidence type="ECO:0000313" key="3">
    <source>
        <dbReference type="Proteomes" id="UP000009027"/>
    </source>
</evidence>
<dbReference type="EMBL" id="CAEX01007520">
    <property type="protein sequence ID" value="CCD21344.1"/>
    <property type="molecule type" value="Genomic_DNA"/>
</dbReference>
<evidence type="ECO:0000259" key="1">
    <source>
        <dbReference type="Pfam" id="PF24466"/>
    </source>
</evidence>
<accession>F9WUU5</accession>
<dbReference type="Proteomes" id="UP000009027">
    <property type="component" value="Unassembled WGS sequence"/>
</dbReference>
<reference evidence="2 3" key="1">
    <citation type="journal article" date="2012" name="Proc. Natl. Acad. Sci. U.S.A.">
        <title>Antigenic diversity is generated by distinct evolutionary mechanisms in African trypanosome species.</title>
        <authorList>
            <person name="Jackson A.P."/>
            <person name="Berry A."/>
            <person name="Aslett M."/>
            <person name="Allison H.C."/>
            <person name="Burton P."/>
            <person name="Vavrova-Anderson J."/>
            <person name="Brown R."/>
            <person name="Browne H."/>
            <person name="Corton N."/>
            <person name="Hauser H."/>
            <person name="Gamble J."/>
            <person name="Gilderthorp R."/>
            <person name="Marcello L."/>
            <person name="McQuillan J."/>
            <person name="Otto T.D."/>
            <person name="Quail M.A."/>
            <person name="Sanders M.J."/>
            <person name="van Tonder A."/>
            <person name="Ginger M.L."/>
            <person name="Field M.C."/>
            <person name="Barry J.D."/>
            <person name="Hertz-Fowler C."/>
            <person name="Berriman M."/>
        </authorList>
    </citation>
    <scope>NUCLEOTIDE SEQUENCE</scope>
    <source>
        <strain evidence="2 3">Y486</strain>
    </source>
</reference>
<dbReference type="InterPro" id="IPR006518">
    <property type="entry name" value="Trypano_RHS"/>
</dbReference>
<gene>
    <name evidence="2" type="ORF">TvY486_0042540</name>
</gene>
<dbReference type="Pfam" id="PF24466">
    <property type="entry name" value="DUF7578"/>
    <property type="match status" value="1"/>
</dbReference>
<dbReference type="NCBIfam" id="TIGR01631">
    <property type="entry name" value="Trypano_RHS"/>
    <property type="match status" value="1"/>
</dbReference>
<dbReference type="AlphaFoldDB" id="F9WUU5"/>
<name>F9WUU5_TRYVY</name>
<keyword evidence="3" id="KW-1185">Reference proteome</keyword>